<keyword evidence="7" id="KW-0472">Membrane</keyword>
<accession>A0AAV0PI76</accession>
<organism evidence="12 13">
    <name type="scientific">Linum tenue</name>
    <dbReference type="NCBI Taxonomy" id="586396"/>
    <lineage>
        <taxon>Eukaryota</taxon>
        <taxon>Viridiplantae</taxon>
        <taxon>Streptophyta</taxon>
        <taxon>Embryophyta</taxon>
        <taxon>Tracheophyta</taxon>
        <taxon>Spermatophyta</taxon>
        <taxon>Magnoliopsida</taxon>
        <taxon>eudicotyledons</taxon>
        <taxon>Gunneridae</taxon>
        <taxon>Pentapetalae</taxon>
        <taxon>rosids</taxon>
        <taxon>fabids</taxon>
        <taxon>Malpighiales</taxon>
        <taxon>Linaceae</taxon>
        <taxon>Linum</taxon>
    </lineage>
</organism>
<dbReference type="Proteomes" id="UP001154282">
    <property type="component" value="Unassembled WGS sequence"/>
</dbReference>
<dbReference type="AlphaFoldDB" id="A0AAV0PI76"/>
<dbReference type="Pfam" id="PF02365">
    <property type="entry name" value="NAM"/>
    <property type="match status" value="1"/>
</dbReference>
<dbReference type="InterPro" id="IPR003441">
    <property type="entry name" value="NAC-dom"/>
</dbReference>
<keyword evidence="10" id="KW-0539">Nucleus</keyword>
<comment type="caution">
    <text evidence="12">The sequence shown here is derived from an EMBL/GenBank/DDBJ whole genome shotgun (WGS) entry which is preliminary data.</text>
</comment>
<keyword evidence="8" id="KW-0010">Activator</keyword>
<evidence type="ECO:0000256" key="8">
    <source>
        <dbReference type="ARBA" id="ARBA00023159"/>
    </source>
</evidence>
<evidence type="ECO:0000256" key="1">
    <source>
        <dbReference type="ARBA" id="ARBA00004123"/>
    </source>
</evidence>
<dbReference type="GO" id="GO:0006355">
    <property type="term" value="P:regulation of DNA-templated transcription"/>
    <property type="evidence" value="ECO:0007669"/>
    <property type="project" value="InterPro"/>
</dbReference>
<dbReference type="PANTHER" id="PTHR31744">
    <property type="entry name" value="PROTEIN CUP-SHAPED COTYLEDON 2-RELATED"/>
    <property type="match status" value="1"/>
</dbReference>
<dbReference type="Gene3D" id="2.170.150.80">
    <property type="entry name" value="NAC domain"/>
    <property type="match status" value="1"/>
</dbReference>
<dbReference type="PANTHER" id="PTHR31744:SF216">
    <property type="entry name" value="NAC TRANSCRIPTION FACTOR"/>
    <property type="match status" value="1"/>
</dbReference>
<sequence length="264" mass="30366">MWSSAGYYGGDEEEEMVGYRFHPSEEQLVNHYLKLKMQGRDHEVRRIAEVNVSKFEPWELPGQACTEVDTDESVWYFLAAPDYKYANSKRANRTTKAGYWKPTGKERMVRAESTGEEIGTKRTLVFYKGRVPKGVKTHWIMHEYKSFFNFPNQRDYLLYKLMENSDDDGGDEMQASLEGGGEASSRMSCNYDNPSPYENYAPISAAVNFQNNEPRQEDSQIQAYLDSFTGYDESSYNLNSAMQPWMYNTGDTSSSSYDPYPGYG</sequence>
<dbReference type="PROSITE" id="PS51005">
    <property type="entry name" value="NAC"/>
    <property type="match status" value="1"/>
</dbReference>
<dbReference type="GO" id="GO:0005634">
    <property type="term" value="C:nucleus"/>
    <property type="evidence" value="ECO:0007669"/>
    <property type="project" value="UniProtKB-SubCell"/>
</dbReference>
<keyword evidence="3" id="KW-0812">Transmembrane</keyword>
<proteinExistence type="predicted"/>
<evidence type="ECO:0000259" key="11">
    <source>
        <dbReference type="PROSITE" id="PS51005"/>
    </source>
</evidence>
<keyword evidence="6" id="KW-0238">DNA-binding</keyword>
<keyword evidence="4" id="KW-1133">Transmembrane helix</keyword>
<gene>
    <name evidence="12" type="ORF">LITE_LOCUS38472</name>
</gene>
<evidence type="ECO:0000256" key="10">
    <source>
        <dbReference type="ARBA" id="ARBA00023242"/>
    </source>
</evidence>
<keyword evidence="9" id="KW-0804">Transcription</keyword>
<dbReference type="EMBL" id="CAMGYJ010000009">
    <property type="protein sequence ID" value="CAI0470202.1"/>
    <property type="molecule type" value="Genomic_DNA"/>
</dbReference>
<feature type="domain" description="NAC" evidence="11">
    <location>
        <begin position="15"/>
        <end position="164"/>
    </location>
</feature>
<keyword evidence="13" id="KW-1185">Reference proteome</keyword>
<evidence type="ECO:0000256" key="4">
    <source>
        <dbReference type="ARBA" id="ARBA00022989"/>
    </source>
</evidence>
<evidence type="ECO:0000256" key="9">
    <source>
        <dbReference type="ARBA" id="ARBA00023163"/>
    </source>
</evidence>
<comment type="subcellular location">
    <subcellularLocation>
        <location evidence="2">Membrane</location>
        <topology evidence="2">Single-pass membrane protein</topology>
    </subcellularLocation>
    <subcellularLocation>
        <location evidence="1">Nucleus</location>
    </subcellularLocation>
</comment>
<keyword evidence="5" id="KW-0805">Transcription regulation</keyword>
<evidence type="ECO:0000256" key="6">
    <source>
        <dbReference type="ARBA" id="ARBA00023125"/>
    </source>
</evidence>
<evidence type="ECO:0000256" key="2">
    <source>
        <dbReference type="ARBA" id="ARBA00004167"/>
    </source>
</evidence>
<evidence type="ECO:0000256" key="3">
    <source>
        <dbReference type="ARBA" id="ARBA00022692"/>
    </source>
</evidence>
<name>A0AAV0PI76_9ROSI</name>
<dbReference type="GO" id="GO:0000976">
    <property type="term" value="F:transcription cis-regulatory region binding"/>
    <property type="evidence" value="ECO:0007669"/>
    <property type="project" value="UniProtKB-ARBA"/>
</dbReference>
<evidence type="ECO:0000256" key="5">
    <source>
        <dbReference type="ARBA" id="ARBA00023015"/>
    </source>
</evidence>
<evidence type="ECO:0000313" key="13">
    <source>
        <dbReference type="Proteomes" id="UP001154282"/>
    </source>
</evidence>
<dbReference type="InterPro" id="IPR036093">
    <property type="entry name" value="NAC_dom_sf"/>
</dbReference>
<dbReference type="GO" id="GO:0016020">
    <property type="term" value="C:membrane"/>
    <property type="evidence" value="ECO:0007669"/>
    <property type="project" value="UniProtKB-SubCell"/>
</dbReference>
<evidence type="ECO:0000313" key="12">
    <source>
        <dbReference type="EMBL" id="CAI0470202.1"/>
    </source>
</evidence>
<dbReference type="SUPFAM" id="SSF101941">
    <property type="entry name" value="NAC domain"/>
    <property type="match status" value="1"/>
</dbReference>
<protein>
    <recommendedName>
        <fullName evidence="11">NAC domain-containing protein</fullName>
    </recommendedName>
</protein>
<evidence type="ECO:0000256" key="7">
    <source>
        <dbReference type="ARBA" id="ARBA00023136"/>
    </source>
</evidence>
<reference evidence="12" key="1">
    <citation type="submission" date="2022-08" db="EMBL/GenBank/DDBJ databases">
        <authorList>
            <person name="Gutierrez-Valencia J."/>
        </authorList>
    </citation>
    <scope>NUCLEOTIDE SEQUENCE</scope>
</reference>